<keyword evidence="2" id="KW-0503">Monooxygenase</keyword>
<gene>
    <name evidence="3" type="ORF">GCM10007901_24620</name>
</gene>
<evidence type="ECO:0000256" key="1">
    <source>
        <dbReference type="ARBA" id="ARBA00023002"/>
    </source>
</evidence>
<accession>A0ABQ5XQF0</accession>
<dbReference type="InterPro" id="IPR036188">
    <property type="entry name" value="FAD/NAD-bd_sf"/>
</dbReference>
<dbReference type="Pfam" id="PF04820">
    <property type="entry name" value="Trp_halogenase"/>
    <property type="match status" value="1"/>
</dbReference>
<keyword evidence="4" id="KW-1185">Reference proteome</keyword>
<dbReference type="EMBL" id="BSOB01000018">
    <property type="protein sequence ID" value="GLQ93511.1"/>
    <property type="molecule type" value="Genomic_DNA"/>
</dbReference>
<dbReference type="SUPFAM" id="SSF51905">
    <property type="entry name" value="FAD/NAD(P)-binding domain"/>
    <property type="match status" value="1"/>
</dbReference>
<evidence type="ECO:0000313" key="3">
    <source>
        <dbReference type="EMBL" id="GLQ93511.1"/>
    </source>
</evidence>
<organism evidence="3 4">
    <name type="scientific">Dyella acidisoli</name>
    <dbReference type="NCBI Taxonomy" id="1867834"/>
    <lineage>
        <taxon>Bacteria</taxon>
        <taxon>Pseudomonadati</taxon>
        <taxon>Pseudomonadota</taxon>
        <taxon>Gammaproteobacteria</taxon>
        <taxon>Lysobacterales</taxon>
        <taxon>Rhodanobacteraceae</taxon>
        <taxon>Dyella</taxon>
    </lineage>
</organism>
<dbReference type="Proteomes" id="UP001156670">
    <property type="component" value="Unassembled WGS sequence"/>
</dbReference>
<name>A0ABQ5XQF0_9GAMM</name>
<sequence>MKRYDVTVIGSGMGGSACALVLKRLGYKVLLIERGTHPRFALGESGTPALSRKMRFISRTYDIPELEEMATYDAIKASEDGFLCGPKEMFQYFVHQKGQTQPGQFGAFPEVIVQTPEVDAQYNRAASDKHLMEVAVKYGVEYSDETSVEDIEFHDDRVDIACKKHDKSYVVVSDFVVDATGFNSVIGKKKNLKLQGEAVGTPLKSRCIFSHFKDIGSFDEVINNCPSKQPDLSPVPRSRATQHHCFDGGWLWFIPFDNGVTSIGVNLDVDLYPMNDKEGEAEFWEIIDQYPMISNMLKGRETLMPFIKTNRLQFINKELAGDRWAMLPASAYALDAWFSTGLAATFMSVHRLVDILHNRMLPKKQFDKKLLLDYELSIRKEYFHVAKMVDGMYKSFKHFDIFKNYCFFCFMGTESYLEKGGAGKAVDLNHLLLSAGDEDFVQKFEAIYAKIVEYSKYETVSDEDVEALAKFIREDMKPFNFRKYGSPEMHSVHPRRPLNMVEYDEPRERRHGT</sequence>
<dbReference type="Gene3D" id="3.50.50.60">
    <property type="entry name" value="FAD/NAD(P)-binding domain"/>
    <property type="match status" value="1"/>
</dbReference>
<proteinExistence type="predicted"/>
<evidence type="ECO:0000313" key="4">
    <source>
        <dbReference type="Proteomes" id="UP001156670"/>
    </source>
</evidence>
<evidence type="ECO:0008006" key="5">
    <source>
        <dbReference type="Google" id="ProtNLM"/>
    </source>
</evidence>
<dbReference type="PANTHER" id="PTHR43747">
    <property type="entry name" value="FAD-BINDING PROTEIN"/>
    <property type="match status" value="1"/>
</dbReference>
<dbReference type="InterPro" id="IPR006905">
    <property type="entry name" value="Flavin_halogenase"/>
</dbReference>
<keyword evidence="1" id="KW-0560">Oxidoreductase</keyword>
<comment type="caution">
    <text evidence="3">The sequence shown here is derived from an EMBL/GenBank/DDBJ whole genome shotgun (WGS) entry which is preliminary data.</text>
</comment>
<protein>
    <recommendedName>
        <fullName evidence="5">FAD-dependent oxidoreductase</fullName>
    </recommendedName>
</protein>
<evidence type="ECO:0000256" key="2">
    <source>
        <dbReference type="ARBA" id="ARBA00023033"/>
    </source>
</evidence>
<dbReference type="PROSITE" id="PS51257">
    <property type="entry name" value="PROKAR_LIPOPROTEIN"/>
    <property type="match status" value="1"/>
</dbReference>
<dbReference type="PANTHER" id="PTHR43747:SF5">
    <property type="entry name" value="FAD-BINDING DOMAIN-CONTAINING PROTEIN"/>
    <property type="match status" value="1"/>
</dbReference>
<reference evidence="4" key="1">
    <citation type="journal article" date="2019" name="Int. J. Syst. Evol. Microbiol.">
        <title>The Global Catalogue of Microorganisms (GCM) 10K type strain sequencing project: providing services to taxonomists for standard genome sequencing and annotation.</title>
        <authorList>
            <consortium name="The Broad Institute Genomics Platform"/>
            <consortium name="The Broad Institute Genome Sequencing Center for Infectious Disease"/>
            <person name="Wu L."/>
            <person name="Ma J."/>
        </authorList>
    </citation>
    <scope>NUCLEOTIDE SEQUENCE [LARGE SCALE GENOMIC DNA]</scope>
    <source>
        <strain evidence="4">NBRC 111980</strain>
    </source>
</reference>
<dbReference type="Pfam" id="PF13450">
    <property type="entry name" value="NAD_binding_8"/>
    <property type="match status" value="1"/>
</dbReference>
<dbReference type="InterPro" id="IPR050816">
    <property type="entry name" value="Flavin-dep_Halogenase_NPB"/>
</dbReference>